<dbReference type="Gene3D" id="3.40.50.720">
    <property type="entry name" value="NAD(P)-binding Rossmann-like Domain"/>
    <property type="match status" value="2"/>
</dbReference>
<evidence type="ECO:0000256" key="2">
    <source>
        <dbReference type="ARBA" id="ARBA00022605"/>
    </source>
</evidence>
<dbReference type="EMBL" id="JACHIN010000001">
    <property type="protein sequence ID" value="MBB5076093.1"/>
    <property type="molecule type" value="Genomic_DNA"/>
</dbReference>
<evidence type="ECO:0000256" key="1">
    <source>
        <dbReference type="ARBA" id="ARBA00005854"/>
    </source>
</evidence>
<dbReference type="EC" id="1.1.1.95" evidence="8"/>
<dbReference type="SUPFAM" id="SSF51735">
    <property type="entry name" value="NAD(P)-binding Rossmann-fold domains"/>
    <property type="match status" value="1"/>
</dbReference>
<dbReference type="InterPro" id="IPR050857">
    <property type="entry name" value="D-2-hydroxyacid_DH"/>
</dbReference>
<dbReference type="PROSITE" id="PS00670">
    <property type="entry name" value="D_2_HYDROXYACID_DH_2"/>
    <property type="match status" value="1"/>
</dbReference>
<dbReference type="InterPro" id="IPR006140">
    <property type="entry name" value="D-isomer_DH_NAD-bd"/>
</dbReference>
<comment type="similarity">
    <text evidence="1 5">Belongs to the D-isomer specific 2-hydroxyacid dehydrogenase family.</text>
</comment>
<proteinExistence type="inferred from homology"/>
<sequence length="324" mass="34492">MRRPRALVLPTLPETALASLGEFADLAEVPARPSLGFSDEQLADLVIETGASVIVTEGDQVRVSVLSLPLDIVACVGSSTNVDLALAAERGVAVLHAADRDPDAVAELAIALLFAVSRHVVTADREVRRGRVYRGRIPPSERHRGLRLSGRTIGIVGLGRVGRALRWRAQGLGMNVIACDPYTPEALHTLPELIAEADVVSLHVPVTEETRGFMGPAEFAAMRPGAIYLNTSRGALHDLAALVDALRWGQLGGAGLDHFEGEWLDPAHPLTRLRNVVLTPHLGAATGESHVEHAHALVADIGRTLRGERPAYLCPPVIPVAGLL</sequence>
<reference evidence="8 9" key="1">
    <citation type="submission" date="2020-08" db="EMBL/GenBank/DDBJ databases">
        <title>Genomic Encyclopedia of Type Strains, Phase IV (KMG-IV): sequencing the most valuable type-strain genomes for metagenomic binning, comparative biology and taxonomic classification.</title>
        <authorList>
            <person name="Goeker M."/>
        </authorList>
    </citation>
    <scope>NUCLEOTIDE SEQUENCE [LARGE SCALE GENOMIC DNA]</scope>
    <source>
        <strain evidence="8 9">DSM 45385</strain>
    </source>
</reference>
<evidence type="ECO:0000256" key="5">
    <source>
        <dbReference type="RuleBase" id="RU003719"/>
    </source>
</evidence>
<evidence type="ECO:0000313" key="8">
    <source>
        <dbReference type="EMBL" id="MBB5076093.1"/>
    </source>
</evidence>
<dbReference type="PANTHER" id="PTHR42789">
    <property type="entry name" value="D-ISOMER SPECIFIC 2-HYDROXYACID DEHYDROGENASE FAMILY PROTEIN (AFU_ORTHOLOGUE AFUA_6G10090)"/>
    <property type="match status" value="1"/>
</dbReference>
<dbReference type="Pfam" id="PF02826">
    <property type="entry name" value="2-Hacid_dh_C"/>
    <property type="match status" value="1"/>
</dbReference>
<dbReference type="RefSeq" id="WP_184959219.1">
    <property type="nucleotide sequence ID" value="NZ_JACHIN010000001.1"/>
</dbReference>
<dbReference type="GO" id="GO:0008652">
    <property type="term" value="P:amino acid biosynthetic process"/>
    <property type="evidence" value="ECO:0007669"/>
    <property type="project" value="UniProtKB-KW"/>
</dbReference>
<feature type="domain" description="D-isomer specific 2-hydroxyacid dehydrogenase catalytic" evidence="6">
    <location>
        <begin position="37"/>
        <end position="311"/>
    </location>
</feature>
<comment type="caution">
    <text evidence="8">The sequence shown here is derived from an EMBL/GenBank/DDBJ whole genome shotgun (WGS) entry which is preliminary data.</text>
</comment>
<dbReference type="GO" id="GO:0004617">
    <property type="term" value="F:phosphoglycerate dehydrogenase activity"/>
    <property type="evidence" value="ECO:0007669"/>
    <property type="project" value="UniProtKB-EC"/>
</dbReference>
<evidence type="ECO:0000313" key="9">
    <source>
        <dbReference type="Proteomes" id="UP000568380"/>
    </source>
</evidence>
<protein>
    <submittedName>
        <fullName evidence="8">D-3-phosphoglycerate dehydrogenase</fullName>
        <ecNumber evidence="8">1.1.1.95</ecNumber>
    </submittedName>
</protein>
<dbReference type="InterPro" id="IPR036291">
    <property type="entry name" value="NAD(P)-bd_dom_sf"/>
</dbReference>
<evidence type="ECO:0000259" key="7">
    <source>
        <dbReference type="Pfam" id="PF02826"/>
    </source>
</evidence>
<evidence type="ECO:0000256" key="3">
    <source>
        <dbReference type="ARBA" id="ARBA00023002"/>
    </source>
</evidence>
<dbReference type="GO" id="GO:0051287">
    <property type="term" value="F:NAD binding"/>
    <property type="evidence" value="ECO:0007669"/>
    <property type="project" value="InterPro"/>
</dbReference>
<dbReference type="InterPro" id="IPR029752">
    <property type="entry name" value="D-isomer_DH_CS1"/>
</dbReference>
<keyword evidence="3 5" id="KW-0560">Oxidoreductase</keyword>
<dbReference type="InterPro" id="IPR006139">
    <property type="entry name" value="D-isomer_2_OHA_DH_cat_dom"/>
</dbReference>
<feature type="domain" description="D-isomer specific 2-hydroxyacid dehydrogenase NAD-binding" evidence="7">
    <location>
        <begin position="110"/>
        <end position="283"/>
    </location>
</feature>
<evidence type="ECO:0000256" key="4">
    <source>
        <dbReference type="ARBA" id="ARBA00023027"/>
    </source>
</evidence>
<keyword evidence="9" id="KW-1185">Reference proteome</keyword>
<organism evidence="8 9">
    <name type="scientific">Nonomuraea endophytica</name>
    <dbReference type="NCBI Taxonomy" id="714136"/>
    <lineage>
        <taxon>Bacteria</taxon>
        <taxon>Bacillati</taxon>
        <taxon>Actinomycetota</taxon>
        <taxon>Actinomycetes</taxon>
        <taxon>Streptosporangiales</taxon>
        <taxon>Streptosporangiaceae</taxon>
        <taxon>Nonomuraea</taxon>
    </lineage>
</organism>
<dbReference type="Pfam" id="PF00389">
    <property type="entry name" value="2-Hacid_dh"/>
    <property type="match status" value="1"/>
</dbReference>
<evidence type="ECO:0000259" key="6">
    <source>
        <dbReference type="Pfam" id="PF00389"/>
    </source>
</evidence>
<dbReference type="AlphaFoldDB" id="A0A7W7ZYD9"/>
<dbReference type="InterPro" id="IPR029753">
    <property type="entry name" value="D-isomer_DH_CS"/>
</dbReference>
<gene>
    <name evidence="8" type="ORF">HNR40_001539</name>
</gene>
<keyword evidence="2" id="KW-0028">Amino-acid biosynthesis</keyword>
<accession>A0A7W7ZYD9</accession>
<dbReference type="SUPFAM" id="SSF52283">
    <property type="entry name" value="Formate/glycerate dehydrogenase catalytic domain-like"/>
    <property type="match status" value="1"/>
</dbReference>
<dbReference type="PANTHER" id="PTHR42789:SF1">
    <property type="entry name" value="D-ISOMER SPECIFIC 2-HYDROXYACID DEHYDROGENASE FAMILY PROTEIN (AFU_ORTHOLOGUE AFUA_6G10090)"/>
    <property type="match status" value="1"/>
</dbReference>
<dbReference type="PROSITE" id="PS00065">
    <property type="entry name" value="D_2_HYDROXYACID_DH_1"/>
    <property type="match status" value="1"/>
</dbReference>
<keyword evidence="4" id="KW-0520">NAD</keyword>
<name>A0A7W7ZYD9_9ACTN</name>
<dbReference type="Proteomes" id="UP000568380">
    <property type="component" value="Unassembled WGS sequence"/>
</dbReference>